<dbReference type="Pfam" id="PF01979">
    <property type="entry name" value="Amidohydro_1"/>
    <property type="match status" value="1"/>
</dbReference>
<feature type="domain" description="Amidohydrolase-related" evidence="1">
    <location>
        <begin position="56"/>
        <end position="421"/>
    </location>
</feature>
<protein>
    <submittedName>
        <fullName evidence="2">Cytosine/adenosine deaminase-related metal-dependent hydrolase</fullName>
    </submittedName>
</protein>
<dbReference type="SUPFAM" id="SSF51338">
    <property type="entry name" value="Composite domain of metallo-dependent hydrolases"/>
    <property type="match status" value="1"/>
</dbReference>
<accession>A0A840IEX4</accession>
<dbReference type="InterPro" id="IPR011059">
    <property type="entry name" value="Metal-dep_hydrolase_composite"/>
</dbReference>
<dbReference type="PANTHER" id="PTHR43794">
    <property type="entry name" value="AMINOHYDROLASE SSNA-RELATED"/>
    <property type="match status" value="1"/>
</dbReference>
<dbReference type="Gene3D" id="3.20.20.140">
    <property type="entry name" value="Metal-dependent hydrolases"/>
    <property type="match status" value="1"/>
</dbReference>
<dbReference type="InterPro" id="IPR050287">
    <property type="entry name" value="MTA/SAH_deaminase"/>
</dbReference>
<gene>
    <name evidence="2" type="ORF">BDZ31_002451</name>
</gene>
<dbReference type="EMBL" id="JACHNU010000002">
    <property type="protein sequence ID" value="MBB4662865.1"/>
    <property type="molecule type" value="Genomic_DNA"/>
</dbReference>
<evidence type="ECO:0000313" key="2">
    <source>
        <dbReference type="EMBL" id="MBB4662865.1"/>
    </source>
</evidence>
<dbReference type="InterPro" id="IPR032466">
    <property type="entry name" value="Metal_Hydrolase"/>
</dbReference>
<comment type="caution">
    <text evidence="2">The sequence shown here is derived from an EMBL/GenBank/DDBJ whole genome shotgun (WGS) entry which is preliminary data.</text>
</comment>
<dbReference type="AlphaFoldDB" id="A0A840IEX4"/>
<dbReference type="GO" id="GO:0016810">
    <property type="term" value="F:hydrolase activity, acting on carbon-nitrogen (but not peptide) bonds"/>
    <property type="evidence" value="ECO:0007669"/>
    <property type="project" value="InterPro"/>
</dbReference>
<dbReference type="RefSeq" id="WP_183342372.1">
    <property type="nucleotide sequence ID" value="NZ_JACHNU010000002.1"/>
</dbReference>
<name>A0A840IEX4_9ACTN</name>
<dbReference type="Proteomes" id="UP000585272">
    <property type="component" value="Unassembled WGS sequence"/>
</dbReference>
<organism evidence="2 3">
    <name type="scientific">Conexibacter arvalis</name>
    <dbReference type="NCBI Taxonomy" id="912552"/>
    <lineage>
        <taxon>Bacteria</taxon>
        <taxon>Bacillati</taxon>
        <taxon>Actinomycetota</taxon>
        <taxon>Thermoleophilia</taxon>
        <taxon>Solirubrobacterales</taxon>
        <taxon>Conexibacteraceae</taxon>
        <taxon>Conexibacter</taxon>
    </lineage>
</organism>
<proteinExistence type="predicted"/>
<dbReference type="Gene3D" id="2.30.40.10">
    <property type="entry name" value="Urease, subunit C, domain 1"/>
    <property type="match status" value="1"/>
</dbReference>
<dbReference type="SUPFAM" id="SSF51556">
    <property type="entry name" value="Metallo-dependent hydrolases"/>
    <property type="match status" value="1"/>
</dbReference>
<dbReference type="InterPro" id="IPR006680">
    <property type="entry name" value="Amidohydro-rel"/>
</dbReference>
<keyword evidence="2" id="KW-0378">Hydrolase</keyword>
<evidence type="ECO:0000259" key="1">
    <source>
        <dbReference type="Pfam" id="PF01979"/>
    </source>
</evidence>
<reference evidence="2 3" key="1">
    <citation type="submission" date="2020-08" db="EMBL/GenBank/DDBJ databases">
        <title>Genomic Encyclopedia of Archaeal and Bacterial Type Strains, Phase II (KMG-II): from individual species to whole genera.</title>
        <authorList>
            <person name="Goeker M."/>
        </authorList>
    </citation>
    <scope>NUCLEOTIDE SEQUENCE [LARGE SCALE GENOMIC DNA]</scope>
    <source>
        <strain evidence="2 3">DSM 23288</strain>
    </source>
</reference>
<dbReference type="PANTHER" id="PTHR43794:SF5">
    <property type="entry name" value="CHLOROHYDROLASE FAMILY PROTEIN"/>
    <property type="match status" value="1"/>
</dbReference>
<sequence length="480" mass="52163">MSSERTLIRGGLVLVGDPRDKRMERADVLVEEGRIAALQPDLQVADARVIDAAGKWVLPGFVDAHHHLWQATMRAVCADWNLNDYFWCIRRNHATVHTPEDVYAGVLSAGYGLLTSGVTCTIDFCHCIVTPEHADEGLRAFRELGIRGVWCYGMYSPPVEEGPLLDFEARVADLHRVREREFSAQDDLVRLGIAPAEMGVVPFAQTKAEFALARELDVLLHPHTNCRWRPAGEELREVEIWHEHGMLHANQLHSHANTCSDHELQLLARSGGAVSGTPDTELGMGLGFTICGRADAAGVTTGIGADTQCNNGPDPFVGMRLVLQSERIREQWPILTTEGLKGVDKLNVTVADVLHMATLGSARGMGLGDVCGSLEVGKAADVLVFDADQPHLRPVIDPVSTIVLHGGVADLTTIMVGGRVVKQDGRLVGYDLQRANRLIDEAGGRVADAVEARGGWYPPVQPDLAEATDRMRAANLAGVY</sequence>
<keyword evidence="3" id="KW-1185">Reference proteome</keyword>
<evidence type="ECO:0000313" key="3">
    <source>
        <dbReference type="Proteomes" id="UP000585272"/>
    </source>
</evidence>